<dbReference type="OrthoDB" id="9805017at2"/>
<feature type="domain" description="DUF11" evidence="3">
    <location>
        <begin position="539"/>
        <end position="655"/>
    </location>
</feature>
<dbReference type="AlphaFoldDB" id="A0A3S4WUM8"/>
<feature type="signal peptide" evidence="2">
    <location>
        <begin position="1"/>
        <end position="31"/>
    </location>
</feature>
<dbReference type="EMBL" id="LR134441">
    <property type="protein sequence ID" value="VEI01493.1"/>
    <property type="molecule type" value="Genomic_DNA"/>
</dbReference>
<dbReference type="InterPro" id="IPR013783">
    <property type="entry name" value="Ig-like_fold"/>
</dbReference>
<reference evidence="4 5" key="1">
    <citation type="submission" date="2018-12" db="EMBL/GenBank/DDBJ databases">
        <authorList>
            <consortium name="Pathogen Informatics"/>
        </authorList>
    </citation>
    <scope>NUCLEOTIDE SEQUENCE [LARGE SCALE GENOMIC DNA]</scope>
    <source>
        <strain evidence="4 5">NCTC13489</strain>
    </source>
</reference>
<feature type="chain" id="PRO_5018645985" evidence="2">
    <location>
        <begin position="32"/>
        <end position="787"/>
    </location>
</feature>
<evidence type="ECO:0000313" key="4">
    <source>
        <dbReference type="EMBL" id="VEI01493.1"/>
    </source>
</evidence>
<dbReference type="InterPro" id="IPR001434">
    <property type="entry name" value="OmcB-like_DUF11"/>
</dbReference>
<protein>
    <submittedName>
        <fullName evidence="4">Conserved repeat domain</fullName>
    </submittedName>
</protein>
<dbReference type="Pfam" id="PF01345">
    <property type="entry name" value="DUF11"/>
    <property type="match status" value="1"/>
</dbReference>
<evidence type="ECO:0000313" key="5">
    <source>
        <dbReference type="Proteomes" id="UP000270036"/>
    </source>
</evidence>
<feature type="compositionally biased region" description="Polar residues" evidence="1">
    <location>
        <begin position="470"/>
        <end position="482"/>
    </location>
</feature>
<feature type="region of interest" description="Disordered" evidence="1">
    <location>
        <begin position="452"/>
        <end position="482"/>
    </location>
</feature>
<accession>A0A3S4WUM8</accession>
<dbReference type="RefSeq" id="WP_051803586.1">
    <property type="nucleotide sequence ID" value="NZ_FOIX01000002.1"/>
</dbReference>
<organism evidence="4 5">
    <name type="scientific">Kaistella antarctica</name>
    <dbReference type="NCBI Taxonomy" id="266748"/>
    <lineage>
        <taxon>Bacteria</taxon>
        <taxon>Pseudomonadati</taxon>
        <taxon>Bacteroidota</taxon>
        <taxon>Flavobacteriia</taxon>
        <taxon>Flavobacteriales</taxon>
        <taxon>Weeksellaceae</taxon>
        <taxon>Chryseobacterium group</taxon>
        <taxon>Kaistella</taxon>
    </lineage>
</organism>
<dbReference type="NCBIfam" id="TIGR01451">
    <property type="entry name" value="B_ant_repeat"/>
    <property type="match status" value="1"/>
</dbReference>
<sequence length="787" mass="83675">MNKLYLLKNNFSFKLGLVAILLIFSSNQLFADGSKDLFPLGKAGIRAALRSSTSVVTNYPFPTTGTHYVYAKVGEKITLASSAQLAGNVSAIQLYDPSGTIVVNDATNNGLIANRAAELAGPQLSGTPTGGTYAPIYYTVPTGGTGIYRVEFLARGTADGAAVTIADGPFVQASNSSIMAWDISVINDLGTLFVKGRVYSNVFNLNNGSSGGETNGFNGLMYVLTKDGYTYRVNNNGNNGLYFTFFVNNNGFVNPTTKIPLYKSLNFSNITGSNVQDPRVSDTTSQITHKIFYALPAPNLPTTANGSVPGGSTWLNGSAAIANVTGISLTGVEGVPGQVSNKGGFVNFTTNAQGNYLITIKSIGLPAFVTRTLNAAATNGPNKVLWDGKDGNGASLPSGTFPAEVTVQFQGGEVHFPFIDMEYNQKGFILELLENGNLNNVVTDKVYWNDTDVTNGTNGTNAPRGRYSDPKNNSHLSPTNSLGIKSNENGHIWGQGGSGSTNLFGDNKSIDTWTFIVGEKVTITTAINVRIADLLISQVTADKTIVNLGETLLLTVKAKNNGPDPVTGSKFTFTLPIGYDRQSLTFNGNGCGTQALAISYDVATRTYSSNLNLPNGCEITYTFTVKVSATALTGNQNFKATILRPNDVTDPDATNTDINVPPTDAQYECTNNGLGGNCNNIKSTDVFYPPCYEAPSGLGLGTDTKMGITLLSRAGNDDADKWPMVRKSGHIALESNSRGFVITRIAKVNLGFINPPQEGMMVYDTTDKCLKLYSDGAWKCFSQSACP</sequence>
<keyword evidence="2" id="KW-0732">Signal</keyword>
<dbReference type="KEGG" id="cant:NCTC13489_02781"/>
<dbReference type="Gene3D" id="2.60.40.4070">
    <property type="match status" value="1"/>
</dbReference>
<feature type="compositionally biased region" description="Low complexity" evidence="1">
    <location>
        <begin position="452"/>
        <end position="461"/>
    </location>
</feature>
<name>A0A3S4WUM8_9FLAO</name>
<proteinExistence type="predicted"/>
<dbReference type="InterPro" id="IPR047589">
    <property type="entry name" value="DUF11_rpt"/>
</dbReference>
<evidence type="ECO:0000259" key="3">
    <source>
        <dbReference type="Pfam" id="PF01345"/>
    </source>
</evidence>
<evidence type="ECO:0000256" key="2">
    <source>
        <dbReference type="SAM" id="SignalP"/>
    </source>
</evidence>
<dbReference type="Proteomes" id="UP000270036">
    <property type="component" value="Chromosome"/>
</dbReference>
<dbReference type="Gene3D" id="2.60.40.10">
    <property type="entry name" value="Immunoglobulins"/>
    <property type="match status" value="1"/>
</dbReference>
<evidence type="ECO:0000256" key="1">
    <source>
        <dbReference type="SAM" id="MobiDB-lite"/>
    </source>
</evidence>
<gene>
    <name evidence="4" type="ORF">NCTC13489_02781</name>
</gene>